<keyword evidence="1" id="KW-0175">Coiled coil</keyword>
<evidence type="ECO:0000259" key="3">
    <source>
        <dbReference type="PROSITE" id="PS51688"/>
    </source>
</evidence>
<dbReference type="Proteomes" id="UP001207930">
    <property type="component" value="Unassembled WGS sequence"/>
</dbReference>
<dbReference type="SUPFAM" id="SSF110296">
    <property type="entry name" value="Oligoxyloglucan reducing end-specific cellobiohydrolase"/>
    <property type="match status" value="1"/>
</dbReference>
<dbReference type="Gene3D" id="2.130.10.10">
    <property type="entry name" value="YVTN repeat-like/Quinoprotein amine dehydrogenase"/>
    <property type="match status" value="2"/>
</dbReference>
<evidence type="ECO:0000256" key="2">
    <source>
        <dbReference type="SAM" id="SignalP"/>
    </source>
</evidence>
<proteinExistence type="predicted"/>
<organism evidence="4 5">
    <name type="scientific">Luteolibacter flavescens</name>
    <dbReference type="NCBI Taxonomy" id="1859460"/>
    <lineage>
        <taxon>Bacteria</taxon>
        <taxon>Pseudomonadati</taxon>
        <taxon>Verrucomicrobiota</taxon>
        <taxon>Verrucomicrobiia</taxon>
        <taxon>Verrucomicrobiales</taxon>
        <taxon>Verrucomicrobiaceae</taxon>
        <taxon>Luteolibacter</taxon>
    </lineage>
</organism>
<feature type="chain" id="PRO_5045446857" evidence="2">
    <location>
        <begin position="21"/>
        <end position="890"/>
    </location>
</feature>
<comment type="caution">
    <text evidence="4">The sequence shown here is derived from an EMBL/GenBank/DDBJ whole genome shotgun (WGS) entry which is preliminary data.</text>
</comment>
<protein>
    <submittedName>
        <fullName evidence="4">Tail fiber domain-containing protein</fullName>
    </submittedName>
</protein>
<keyword evidence="5" id="KW-1185">Reference proteome</keyword>
<accession>A0ABT3FKS3</accession>
<dbReference type="Pfam" id="PF13884">
    <property type="entry name" value="Peptidase_S74"/>
    <property type="match status" value="1"/>
</dbReference>
<evidence type="ECO:0000313" key="4">
    <source>
        <dbReference type="EMBL" id="MCW1884186.1"/>
    </source>
</evidence>
<dbReference type="InterPro" id="IPR015943">
    <property type="entry name" value="WD40/YVTN_repeat-like_dom_sf"/>
</dbReference>
<sequence>MRTGVATLLALLFLPHAALRAQVPNLVPQQGRVAVNGENFTGTGHFKFALVNGGGNITYWSNDGSSAGGAEPLSGITLPVTKGLYSVMLGDTTVPGMTALPLTVYANADLRLRIWFNDGTQGYQKLAPDQRLAPNGYLPDGSISAAKLARGAESPAIHVTSSFGSYPMSGNQHYVATGNTSFQLPSGGQLGDVIRIDRTGGGGITISDPGGGVWGFSSFSPPSHGIYDLYGTGNGMIYWAFARNTGSSSPSLTLHRTENRGALWNQVGFSGQHIVAFACSADGNTAISTTTPARLLNVTRNGGSSWVQRGPAEQRDWRHFACSSDGTRLYAAEDTGQLHVSADGGVTWAAIGASRPWKKLSCSADGMKLVAGLPGSPHASITVSTDGGVTWATHPTGTSAVHDVACSADGTTVIAAVDGYALVSRDGGVTWAPTTIWPGKVAISANGSTMIGLRSDSPLMISRDRGQTWLYSGPQRQWTSATCSADGSAFAAHSISGTQFWTSSGGAFHSTTQPGTVELVYGSDGWTTTRGLGTWTQSGNNLSIATGNVGIGTSAPAYPLSFGNTTGTKIALWDQPNSTADYGIGMGSSQMYFHVGAPGARFSFLDAPGGNEVLKIGTGTTAGVAINAGGNFDNPQLTLNQTTAGDWSRIRMKSDGPAWDIALSAGAAPVMNIYNGNANVLSLEHQGNATLTRNLNFLTNTGLRQMVNLWNNEHAIGVQAWTTYFRTIGGTAAGGFAWYRGGIHNDSQYNAGGGEELMRLNSGGLTVRGTFVSSSDRHMKENIREVNARDVLDKVVSMPVSRWNYLDDPDSDHIGPMAQDFHAAFRAGADDKHIATVDADGVALAAIKGLNEKLEERDREIESLRERNKAMEARLEALEKAVLKSGTGEP</sequence>
<feature type="coiled-coil region" evidence="1">
    <location>
        <begin position="847"/>
        <end position="881"/>
    </location>
</feature>
<feature type="domain" description="Peptidase S74" evidence="3">
    <location>
        <begin position="775"/>
        <end position="882"/>
    </location>
</feature>
<feature type="signal peptide" evidence="2">
    <location>
        <begin position="1"/>
        <end position="20"/>
    </location>
</feature>
<dbReference type="EMBL" id="JAPDDS010000002">
    <property type="protein sequence ID" value="MCW1884186.1"/>
    <property type="molecule type" value="Genomic_DNA"/>
</dbReference>
<dbReference type="InterPro" id="IPR030392">
    <property type="entry name" value="S74_ICA"/>
</dbReference>
<keyword evidence="2" id="KW-0732">Signal</keyword>
<dbReference type="RefSeq" id="WP_264500145.1">
    <property type="nucleotide sequence ID" value="NZ_JAPDDS010000002.1"/>
</dbReference>
<gene>
    <name evidence="4" type="ORF">OKA04_05550</name>
</gene>
<dbReference type="CDD" id="cd15482">
    <property type="entry name" value="Sialidase_non-viral"/>
    <property type="match status" value="1"/>
</dbReference>
<name>A0ABT3FKS3_9BACT</name>
<reference evidence="4 5" key="1">
    <citation type="submission" date="2022-10" db="EMBL/GenBank/DDBJ databases">
        <title>Luteolibacter flavescens strain MCCC 1K03193, whole genome shotgun sequencing project.</title>
        <authorList>
            <person name="Zhao G."/>
            <person name="Shen L."/>
        </authorList>
    </citation>
    <scope>NUCLEOTIDE SEQUENCE [LARGE SCALE GENOMIC DNA]</scope>
    <source>
        <strain evidence="4 5">MCCC 1K03193</strain>
    </source>
</reference>
<evidence type="ECO:0000313" key="5">
    <source>
        <dbReference type="Proteomes" id="UP001207930"/>
    </source>
</evidence>
<evidence type="ECO:0000256" key="1">
    <source>
        <dbReference type="SAM" id="Coils"/>
    </source>
</evidence>
<dbReference type="PROSITE" id="PS51688">
    <property type="entry name" value="ICA"/>
    <property type="match status" value="1"/>
</dbReference>